<proteinExistence type="inferred from homology"/>
<dbReference type="Gene3D" id="1.20.1070.10">
    <property type="entry name" value="Rhodopsin 7-helix transmembrane proteins"/>
    <property type="match status" value="1"/>
</dbReference>
<dbReference type="GO" id="GO:0005886">
    <property type="term" value="C:plasma membrane"/>
    <property type="evidence" value="ECO:0007669"/>
    <property type="project" value="TreeGrafter"/>
</dbReference>
<dbReference type="GO" id="GO:0007166">
    <property type="term" value="P:cell surface receptor signaling pathway"/>
    <property type="evidence" value="ECO:0007669"/>
    <property type="project" value="InterPro"/>
</dbReference>
<keyword evidence="5 10" id="KW-1133">Transmembrane helix</keyword>
<accession>A0A3L8DYN1</accession>
<protein>
    <recommendedName>
        <fullName evidence="12">G-protein coupled receptors family 2 profile 2 domain-containing protein</fullName>
    </recommendedName>
</protein>
<dbReference type="EMBL" id="QOIP01000003">
    <property type="protein sequence ID" value="RLU25225.1"/>
    <property type="molecule type" value="Genomic_DNA"/>
</dbReference>
<evidence type="ECO:0000256" key="1">
    <source>
        <dbReference type="ARBA" id="ARBA00004127"/>
    </source>
</evidence>
<evidence type="ECO:0000256" key="9">
    <source>
        <dbReference type="ARBA" id="ARBA00023224"/>
    </source>
</evidence>
<dbReference type="GO" id="GO:0008528">
    <property type="term" value="F:G protein-coupled peptide receptor activity"/>
    <property type="evidence" value="ECO:0007669"/>
    <property type="project" value="TreeGrafter"/>
</dbReference>
<evidence type="ECO:0000256" key="7">
    <source>
        <dbReference type="ARBA" id="ARBA00023136"/>
    </source>
</evidence>
<dbReference type="Pfam" id="PF00002">
    <property type="entry name" value="7tm_2"/>
    <property type="match status" value="1"/>
</dbReference>
<dbReference type="InterPro" id="IPR051384">
    <property type="entry name" value="Mth_GPCR"/>
</dbReference>
<name>A0A3L8DYN1_OOCBI</name>
<dbReference type="SUPFAM" id="SSF63877">
    <property type="entry name" value="Methuselah ectodomain"/>
    <property type="match status" value="1"/>
</dbReference>
<evidence type="ECO:0000256" key="10">
    <source>
        <dbReference type="SAM" id="Phobius"/>
    </source>
</evidence>
<gene>
    <name evidence="13" type="ORF">DMN91_003318</name>
</gene>
<feature type="transmembrane region" description="Helical" evidence="10">
    <location>
        <begin position="465"/>
        <end position="489"/>
    </location>
</feature>
<organism evidence="13">
    <name type="scientific">Ooceraea biroi</name>
    <name type="common">Clonal raider ant</name>
    <name type="synonym">Cerapachys biroi</name>
    <dbReference type="NCBI Taxonomy" id="2015173"/>
    <lineage>
        <taxon>Eukaryota</taxon>
        <taxon>Metazoa</taxon>
        <taxon>Ecdysozoa</taxon>
        <taxon>Arthropoda</taxon>
        <taxon>Hexapoda</taxon>
        <taxon>Insecta</taxon>
        <taxon>Pterygota</taxon>
        <taxon>Neoptera</taxon>
        <taxon>Endopterygota</taxon>
        <taxon>Hymenoptera</taxon>
        <taxon>Apocrita</taxon>
        <taxon>Aculeata</taxon>
        <taxon>Formicoidea</taxon>
        <taxon>Formicidae</taxon>
        <taxon>Dorylinae</taxon>
        <taxon>Ooceraea</taxon>
    </lineage>
</organism>
<reference evidence="13" key="2">
    <citation type="submission" date="2018-07" db="EMBL/GenBank/DDBJ databases">
        <authorList>
            <person name="Mckenzie S.K."/>
            <person name="Kronauer D.J.C."/>
        </authorList>
    </citation>
    <scope>NUCLEOTIDE SEQUENCE</scope>
    <source>
        <strain evidence="13">Clonal line C1</strain>
    </source>
</reference>
<dbReference type="OrthoDB" id="7683403at2759"/>
<dbReference type="PROSITE" id="PS50261">
    <property type="entry name" value="G_PROTEIN_RECEP_F2_4"/>
    <property type="match status" value="1"/>
</dbReference>
<feature type="transmembrane region" description="Helical" evidence="10">
    <location>
        <begin position="650"/>
        <end position="672"/>
    </location>
</feature>
<feature type="transmembrane region" description="Helical" evidence="10">
    <location>
        <begin position="394"/>
        <end position="413"/>
    </location>
</feature>
<comment type="caution">
    <text evidence="13">The sequence shown here is derived from an EMBL/GenBank/DDBJ whole genome shotgun (WGS) entry which is preliminary data.</text>
</comment>
<sequence length="727" mass="82757">MFPIKFALFIFTLFATRVSAGSQMTKCCPPGHIFSGNPKVECVPAPSNATQLHVLQRNATGEFQGLPQCDEPEDVTTMPLNSFDSNRFIEVPACLEIVYDQETEKSTVTVVSCRSNKDRQMKTINASLSQLAHIRKCCPQETIFDERTKTCVSWTNESQSVVTFLPNGLADVDFVIISSEGPPTCKGPIVDYKIDPDDIFLRNDTFSVIVPAFKNDVIVKEELLINEDDTCLEMIPDTVSNRRLIARICRPPEFCDKNACIRKCCAEDEFFYAKGCNKFAIPEEPKEFYQAFASAVNQTESSAFNTSNDYGVLIGKPCRYDMFPVHPSEEKWFATSEGHILIEGYPLYRHNQYCMDIFYNNSMTPFDQDFHLFMCFNNPVIQENRRITFRVNTALEIVSCTFLLITLLVYVCLPSLQNLHGKTLMCHVGSLFLAFTCLAILTWVVPGSPFDNEEKETARITCKALAYTMLFCFLSSFSWLNVMCFDIWWTFGILRGSTITKARGHRKKFLLYCSYAWGLSLLVSILAIVADSTDILPDYLQPDIGNRNCWFTQDSSSYGELTFFIGPVTVQLIVNMVFFILTSVHCNKVKAEIRRMTTDPADPRSKRFHSDRIKFMMNIKLFIVMGISWTCEVISFLLKKYLEDVSWHQTLFYASDVFNLLQGLLIFILFVLKNRVYQALRKRLGFDNNKKPSPTCNAKMALQDPHRVRKSASTSTLTTTFVISSAP</sequence>
<keyword evidence="3 10" id="KW-0812">Transmembrane</keyword>
<dbReference type="GO" id="GO:0012505">
    <property type="term" value="C:endomembrane system"/>
    <property type="evidence" value="ECO:0007669"/>
    <property type="project" value="UniProtKB-SubCell"/>
</dbReference>
<dbReference type="AlphaFoldDB" id="A0A3L8DYN1"/>
<evidence type="ECO:0000256" key="6">
    <source>
        <dbReference type="ARBA" id="ARBA00023040"/>
    </source>
</evidence>
<dbReference type="InterPro" id="IPR036272">
    <property type="entry name" value="Methuselah_N_sf"/>
</dbReference>
<comment type="subcellular location">
    <subcellularLocation>
        <location evidence="1">Endomembrane system</location>
        <topology evidence="1">Multi-pass membrane protein</topology>
    </subcellularLocation>
</comment>
<feature type="signal peptide" evidence="11">
    <location>
        <begin position="1"/>
        <end position="20"/>
    </location>
</feature>
<dbReference type="CDD" id="cd15039">
    <property type="entry name" value="7tmB3_Methuselah-like"/>
    <property type="match status" value="1"/>
</dbReference>
<evidence type="ECO:0000256" key="11">
    <source>
        <dbReference type="SAM" id="SignalP"/>
    </source>
</evidence>
<dbReference type="Proteomes" id="UP000279307">
    <property type="component" value="Chromosome 3"/>
</dbReference>
<evidence type="ECO:0000256" key="3">
    <source>
        <dbReference type="ARBA" id="ARBA00022692"/>
    </source>
</evidence>
<dbReference type="Gene3D" id="2.170.180.11">
    <property type="entry name" value="Methuselah ectodomain, domain 2"/>
    <property type="match status" value="1"/>
</dbReference>
<dbReference type="InterPro" id="IPR000832">
    <property type="entry name" value="GPCR_2_secretin-like"/>
</dbReference>
<dbReference type="InterPro" id="IPR023311">
    <property type="entry name" value="Methusela_ecto_dom_2"/>
</dbReference>
<keyword evidence="8" id="KW-0675">Receptor</keyword>
<evidence type="ECO:0000256" key="8">
    <source>
        <dbReference type="ARBA" id="ARBA00023170"/>
    </source>
</evidence>
<evidence type="ECO:0000256" key="4">
    <source>
        <dbReference type="ARBA" id="ARBA00022729"/>
    </source>
</evidence>
<keyword evidence="4 11" id="KW-0732">Signal</keyword>
<evidence type="ECO:0000256" key="5">
    <source>
        <dbReference type="ARBA" id="ARBA00022989"/>
    </source>
</evidence>
<feature type="transmembrane region" description="Helical" evidence="10">
    <location>
        <begin position="509"/>
        <end position="530"/>
    </location>
</feature>
<feature type="chain" id="PRO_5018161787" description="G-protein coupled receptors family 2 profile 2 domain-containing protein" evidence="11">
    <location>
        <begin position="21"/>
        <end position="727"/>
    </location>
</feature>
<feature type="domain" description="G-protein coupled receptors family 2 profile 2" evidence="12">
    <location>
        <begin position="388"/>
        <end position="674"/>
    </location>
</feature>
<feature type="transmembrane region" description="Helical" evidence="10">
    <location>
        <begin position="561"/>
        <end position="586"/>
    </location>
</feature>
<dbReference type="PANTHER" id="PTHR47154:SF2">
    <property type="entry name" value="G-PROTEIN COUPLED RECEPTOR MTH-RELATED"/>
    <property type="match status" value="1"/>
</dbReference>
<comment type="similarity">
    <text evidence="2">Belongs to the G-protein coupled receptor 2 family. Mth subfamily.</text>
</comment>
<feature type="transmembrane region" description="Helical" evidence="10">
    <location>
        <begin position="615"/>
        <end position="638"/>
    </location>
</feature>
<evidence type="ECO:0000313" key="13">
    <source>
        <dbReference type="EMBL" id="RLU25225.1"/>
    </source>
</evidence>
<dbReference type="PANTHER" id="PTHR47154">
    <property type="entry name" value="G-PROTEIN COUPLED RECEPTOR MTH-RELATED"/>
    <property type="match status" value="1"/>
</dbReference>
<keyword evidence="7 10" id="KW-0472">Membrane</keyword>
<feature type="transmembrane region" description="Helical" evidence="10">
    <location>
        <begin position="425"/>
        <end position="445"/>
    </location>
</feature>
<reference evidence="13" key="1">
    <citation type="journal article" date="2018" name="Genome Res.">
        <title>The genomic architecture and molecular evolution of ant odorant receptors.</title>
        <authorList>
            <person name="McKenzie S.K."/>
            <person name="Kronauer D.J.C."/>
        </authorList>
    </citation>
    <scope>NUCLEOTIDE SEQUENCE [LARGE SCALE GENOMIC DNA]</scope>
    <source>
        <strain evidence="13">Clonal line C1</strain>
    </source>
</reference>
<evidence type="ECO:0000259" key="12">
    <source>
        <dbReference type="PROSITE" id="PS50261"/>
    </source>
</evidence>
<dbReference type="SUPFAM" id="SSF81321">
    <property type="entry name" value="Family A G protein-coupled receptor-like"/>
    <property type="match status" value="1"/>
</dbReference>
<keyword evidence="6" id="KW-0297">G-protein coupled receptor</keyword>
<dbReference type="InterPro" id="IPR017981">
    <property type="entry name" value="GPCR_2-like_7TM"/>
</dbReference>
<keyword evidence="9" id="KW-0807">Transducer</keyword>
<evidence type="ECO:0000256" key="2">
    <source>
        <dbReference type="ARBA" id="ARBA00008979"/>
    </source>
</evidence>